<keyword evidence="1" id="KW-0677">Repeat</keyword>
<protein>
    <submittedName>
        <fullName evidence="5">Trypsin-like peptidase domain-containing protein</fullName>
    </submittedName>
</protein>
<evidence type="ECO:0000313" key="6">
    <source>
        <dbReference type="Proteomes" id="UP001207408"/>
    </source>
</evidence>
<dbReference type="RefSeq" id="WP_301198476.1">
    <property type="nucleotide sequence ID" value="NZ_JAPDPI010000008.1"/>
</dbReference>
<evidence type="ECO:0000313" key="5">
    <source>
        <dbReference type="EMBL" id="MCW3805186.1"/>
    </source>
</evidence>
<dbReference type="PANTHER" id="PTHR44858">
    <property type="entry name" value="TETRATRICOPEPTIDE REPEAT PROTEIN 6"/>
    <property type="match status" value="1"/>
</dbReference>
<dbReference type="Gene3D" id="2.40.10.10">
    <property type="entry name" value="Trypsin-like serine proteases"/>
    <property type="match status" value="2"/>
</dbReference>
<dbReference type="Gene3D" id="1.25.40.10">
    <property type="entry name" value="Tetratricopeptide repeat domain"/>
    <property type="match status" value="3"/>
</dbReference>
<dbReference type="PROSITE" id="PS50005">
    <property type="entry name" value="TPR"/>
    <property type="match status" value="2"/>
</dbReference>
<gene>
    <name evidence="5" type="ORF">OM074_06080</name>
</gene>
<dbReference type="InterPro" id="IPR043504">
    <property type="entry name" value="Peptidase_S1_PA_chymotrypsin"/>
</dbReference>
<comment type="caution">
    <text evidence="5">The sequence shown here is derived from an EMBL/GenBank/DDBJ whole genome shotgun (WGS) entry which is preliminary data.</text>
</comment>
<feature type="chain" id="PRO_5042125198" evidence="4">
    <location>
        <begin position="23"/>
        <end position="486"/>
    </location>
</feature>
<dbReference type="InterPro" id="IPR009003">
    <property type="entry name" value="Peptidase_S1_PA"/>
</dbReference>
<evidence type="ECO:0000256" key="2">
    <source>
        <dbReference type="ARBA" id="ARBA00022803"/>
    </source>
</evidence>
<keyword evidence="6" id="KW-1185">Reference proteome</keyword>
<dbReference type="Proteomes" id="UP001207408">
    <property type="component" value="Unassembled WGS sequence"/>
</dbReference>
<dbReference type="InterPro" id="IPR019734">
    <property type="entry name" value="TPR_rpt"/>
</dbReference>
<organism evidence="5 6">
    <name type="scientific">Plebeiibacterium marinum</name>
    <dbReference type="NCBI Taxonomy" id="2992111"/>
    <lineage>
        <taxon>Bacteria</taxon>
        <taxon>Pseudomonadati</taxon>
        <taxon>Bacteroidota</taxon>
        <taxon>Bacteroidia</taxon>
        <taxon>Marinilabiliales</taxon>
        <taxon>Marinilabiliaceae</taxon>
        <taxon>Plebeiibacterium</taxon>
    </lineage>
</organism>
<evidence type="ECO:0000256" key="4">
    <source>
        <dbReference type="SAM" id="SignalP"/>
    </source>
</evidence>
<name>A0AAE3MD11_9BACT</name>
<dbReference type="SMART" id="SM00028">
    <property type="entry name" value="TPR"/>
    <property type="match status" value="6"/>
</dbReference>
<feature type="repeat" description="TPR" evidence="3">
    <location>
        <begin position="400"/>
        <end position="433"/>
    </location>
</feature>
<reference evidence="5" key="1">
    <citation type="submission" date="2022-10" db="EMBL/GenBank/DDBJ databases">
        <authorList>
            <person name="Yu W.X."/>
        </authorList>
    </citation>
    <scope>NUCLEOTIDE SEQUENCE</scope>
    <source>
        <strain evidence="5">D04</strain>
    </source>
</reference>
<dbReference type="PANTHER" id="PTHR44858:SF1">
    <property type="entry name" value="UDP-N-ACETYLGLUCOSAMINE--PEPTIDE N-ACETYLGLUCOSAMINYLTRANSFERASE SPINDLY-RELATED"/>
    <property type="match status" value="1"/>
</dbReference>
<proteinExistence type="predicted"/>
<dbReference type="EMBL" id="JAPDPI010000008">
    <property type="protein sequence ID" value="MCW3805186.1"/>
    <property type="molecule type" value="Genomic_DNA"/>
</dbReference>
<keyword evidence="2 3" id="KW-0802">TPR repeat</keyword>
<dbReference type="SUPFAM" id="SSF50494">
    <property type="entry name" value="Trypsin-like serine proteases"/>
    <property type="match status" value="1"/>
</dbReference>
<dbReference type="SUPFAM" id="SSF81901">
    <property type="entry name" value="HCP-like"/>
    <property type="match status" value="1"/>
</dbReference>
<keyword evidence="4" id="KW-0732">Signal</keyword>
<dbReference type="Pfam" id="PF13365">
    <property type="entry name" value="Trypsin_2"/>
    <property type="match status" value="1"/>
</dbReference>
<accession>A0AAE3MD11</accession>
<evidence type="ECO:0000256" key="1">
    <source>
        <dbReference type="ARBA" id="ARBA00022737"/>
    </source>
</evidence>
<dbReference type="InterPro" id="IPR011990">
    <property type="entry name" value="TPR-like_helical_dom_sf"/>
</dbReference>
<evidence type="ECO:0000256" key="3">
    <source>
        <dbReference type="PROSITE-ProRule" id="PRU00339"/>
    </source>
</evidence>
<feature type="repeat" description="TPR" evidence="3">
    <location>
        <begin position="228"/>
        <end position="261"/>
    </location>
</feature>
<dbReference type="AlphaFoldDB" id="A0AAE3MD11"/>
<sequence>MRKLCKLALIIVTLLFCFNISAQNVLDKINKYEKAVFSISSYTKDGILNYTTSGFFISPDGIGLAPSKVFLKADSINITLRNGRTYGVDRVLSTHKIANLAMFKAYDYRKKGFNYIVPSQNTERNQNEVLIISHPNETEDGVSLGKISKIFQAPFLDRVVFIDSNFDRMSEGSPVINNQGELVGIAGFSRKSGIHYYISTHTLNDTLWTDHPYNEWQKSLYNYHSSDLTTYMHKGIIHFLNEEWIEAAKNFSLAIRQSPNNAEAYILRGESRRQYENYVGMRDDFKKARSLSPNEFLVDYFDGRNLLKQHKRQEAFYKYVSSIEKYDSYAPALTDFGLLAVELRKDIETALKCYNKSIECSPLYAKGYYERSRLLQQYLNNDSLAMEDIEKAISLDKFLPGAYSIRGTLKILTENYMDAISDFDRALDIDPNDTHALFNRGLAYFNLGMKNKSCSDWEKAGQLGHFKSIKYISRYCSKVTTKNIGK</sequence>
<feature type="signal peptide" evidence="4">
    <location>
        <begin position="1"/>
        <end position="22"/>
    </location>
</feature>
<dbReference type="InterPro" id="IPR050498">
    <property type="entry name" value="Ycf3"/>
</dbReference>